<dbReference type="SUPFAM" id="SSF82784">
    <property type="entry name" value="OsmC-like"/>
    <property type="match status" value="1"/>
</dbReference>
<evidence type="ECO:0000313" key="1">
    <source>
        <dbReference type="EMBL" id="MFD1586804.1"/>
    </source>
</evidence>
<comment type="caution">
    <text evidence="1">The sequence shown here is derived from an EMBL/GenBank/DDBJ whole genome shotgun (WGS) entry which is preliminary data.</text>
</comment>
<dbReference type="InterPro" id="IPR015946">
    <property type="entry name" value="KH_dom-like_a/b"/>
</dbReference>
<name>A0ABD6CBQ7_9EURY</name>
<protein>
    <submittedName>
        <fullName evidence="1">OsmC family protein</fullName>
    </submittedName>
</protein>
<dbReference type="Proteomes" id="UP001597119">
    <property type="component" value="Unassembled WGS sequence"/>
</dbReference>
<evidence type="ECO:0000313" key="2">
    <source>
        <dbReference type="Proteomes" id="UP001597119"/>
    </source>
</evidence>
<reference evidence="1 2" key="1">
    <citation type="journal article" date="2019" name="Int. J. Syst. Evol. Microbiol.">
        <title>The Global Catalogue of Microorganisms (GCM) 10K type strain sequencing project: providing services to taxonomists for standard genome sequencing and annotation.</title>
        <authorList>
            <consortium name="The Broad Institute Genomics Platform"/>
            <consortium name="The Broad Institute Genome Sequencing Center for Infectious Disease"/>
            <person name="Wu L."/>
            <person name="Ma J."/>
        </authorList>
    </citation>
    <scope>NUCLEOTIDE SEQUENCE [LARGE SCALE GENOMIC DNA]</scope>
    <source>
        <strain evidence="1 2">CGMCC 1.12125</strain>
    </source>
</reference>
<gene>
    <name evidence="1" type="ORF">ACFR9U_07405</name>
</gene>
<dbReference type="Gene3D" id="3.30.300.20">
    <property type="match status" value="1"/>
</dbReference>
<sequence>MGAEVTTPETKHGVNVQDHLEFIDWVAENPEDAIVEFRAAGVAEDVANRTTATIRGFGLGGEEMAEDREHTLEFGLAPELEEAMGYEDTMDRYEAIEGALAALTACVNGTIVCNAIREGIDVEDVTTHASIPTDLRVFLGIHDVDRADEMYEAPRIEVEVTGESLSDEDKAKIAEYPQRSPVYRLITDAQPNDPDVTVHSA</sequence>
<keyword evidence="2" id="KW-1185">Reference proteome</keyword>
<proteinExistence type="predicted"/>
<dbReference type="InterPro" id="IPR036102">
    <property type="entry name" value="OsmC/Ohrsf"/>
</dbReference>
<dbReference type="RefSeq" id="WP_247375983.1">
    <property type="nucleotide sequence ID" value="NZ_JALLGV010000001.1"/>
</dbReference>
<organism evidence="1 2">
    <name type="scientific">Halorientalis brevis</name>
    <dbReference type="NCBI Taxonomy" id="1126241"/>
    <lineage>
        <taxon>Archaea</taxon>
        <taxon>Methanobacteriati</taxon>
        <taxon>Methanobacteriota</taxon>
        <taxon>Stenosarchaea group</taxon>
        <taxon>Halobacteria</taxon>
        <taxon>Halobacteriales</taxon>
        <taxon>Haloarculaceae</taxon>
        <taxon>Halorientalis</taxon>
    </lineage>
</organism>
<dbReference type="EMBL" id="JBHUDJ010000003">
    <property type="protein sequence ID" value="MFD1586804.1"/>
    <property type="molecule type" value="Genomic_DNA"/>
</dbReference>
<dbReference type="AlphaFoldDB" id="A0ABD6CBQ7"/>
<accession>A0ABD6CBQ7</accession>